<protein>
    <submittedName>
        <fullName evidence="2">Uncharacterized protein</fullName>
    </submittedName>
</protein>
<feature type="compositionally biased region" description="Basic residues" evidence="1">
    <location>
        <begin position="124"/>
        <end position="134"/>
    </location>
</feature>
<dbReference type="Gene3D" id="1.10.1410.40">
    <property type="match status" value="1"/>
</dbReference>
<dbReference type="EMBL" id="JAJSOF020000039">
    <property type="protein sequence ID" value="KAJ4426808.1"/>
    <property type="molecule type" value="Genomic_DNA"/>
</dbReference>
<proteinExistence type="predicted"/>
<evidence type="ECO:0000256" key="1">
    <source>
        <dbReference type="SAM" id="MobiDB-lite"/>
    </source>
</evidence>
<gene>
    <name evidence="2" type="ORF">ANN_26607</name>
</gene>
<evidence type="ECO:0000313" key="3">
    <source>
        <dbReference type="Proteomes" id="UP001148838"/>
    </source>
</evidence>
<evidence type="ECO:0000313" key="2">
    <source>
        <dbReference type="EMBL" id="KAJ4426808.1"/>
    </source>
</evidence>
<accession>A0ABQ8RYJ1</accession>
<sequence length="402" mass="46536">MGDSGTSSVLTRYEPCDYDLFTKVKELLRGTRYNTRDELIRALRRSIRNINKDGGADGVRRLPVIWKNVINKRGDYIEVSGNEILNTQLSFRTHSLTLHYTTRTHPHRKQNKRRQDQQRPVLRMTHKRSKHVNKKSSFLLRDSPRSHCLAKGGSSRRVDIIAIDRRNVRAIIIDHTVRFETAVEQPVAVHEEKKTIYDPTIQYFRDYYHIQGQIEIFGLLFGARGTIPKFSVECFKSFGIPLNILKIIAIDEFLKVVSRYMVRTMLWFQMEKDNAGPAAMLLSWTPDTLAGHVLQVLDALVVALRTQRFRSYFFPWCNVMLHSPAGGQHHPEEDYLSDADIIEGFLRCLHEESSIVVVPAEDDDDIEMKRYLISERLETCLIRKWGTVLTDLAPPATTRFEP</sequence>
<reference evidence="2 3" key="1">
    <citation type="journal article" date="2022" name="Allergy">
        <title>Genome assembly and annotation of Periplaneta americana reveal a comprehensive cockroach allergen profile.</title>
        <authorList>
            <person name="Wang L."/>
            <person name="Xiong Q."/>
            <person name="Saelim N."/>
            <person name="Wang L."/>
            <person name="Nong W."/>
            <person name="Wan A.T."/>
            <person name="Shi M."/>
            <person name="Liu X."/>
            <person name="Cao Q."/>
            <person name="Hui J.H.L."/>
            <person name="Sookrung N."/>
            <person name="Leung T.F."/>
            <person name="Tungtrongchitr A."/>
            <person name="Tsui S.K.W."/>
        </authorList>
    </citation>
    <scope>NUCLEOTIDE SEQUENCE [LARGE SCALE GENOMIC DNA]</scope>
    <source>
        <strain evidence="2">PWHHKU_190912</strain>
    </source>
</reference>
<name>A0ABQ8RYJ1_PERAM</name>
<feature type="region of interest" description="Disordered" evidence="1">
    <location>
        <begin position="101"/>
        <end position="136"/>
    </location>
</feature>
<keyword evidence="3" id="KW-1185">Reference proteome</keyword>
<dbReference type="InterPro" id="IPR036397">
    <property type="entry name" value="RNaseH_sf"/>
</dbReference>
<feature type="compositionally biased region" description="Basic residues" evidence="1">
    <location>
        <begin position="102"/>
        <end position="112"/>
    </location>
</feature>
<dbReference type="Proteomes" id="UP001148838">
    <property type="component" value="Unassembled WGS sequence"/>
</dbReference>
<comment type="caution">
    <text evidence="2">The sequence shown here is derived from an EMBL/GenBank/DDBJ whole genome shotgun (WGS) entry which is preliminary data.</text>
</comment>
<organism evidence="2 3">
    <name type="scientific">Periplaneta americana</name>
    <name type="common">American cockroach</name>
    <name type="synonym">Blatta americana</name>
    <dbReference type="NCBI Taxonomy" id="6978"/>
    <lineage>
        <taxon>Eukaryota</taxon>
        <taxon>Metazoa</taxon>
        <taxon>Ecdysozoa</taxon>
        <taxon>Arthropoda</taxon>
        <taxon>Hexapoda</taxon>
        <taxon>Insecta</taxon>
        <taxon>Pterygota</taxon>
        <taxon>Neoptera</taxon>
        <taxon>Polyneoptera</taxon>
        <taxon>Dictyoptera</taxon>
        <taxon>Blattodea</taxon>
        <taxon>Blattoidea</taxon>
        <taxon>Blattidae</taxon>
        <taxon>Blattinae</taxon>
        <taxon>Periplaneta</taxon>
    </lineage>
</organism>
<dbReference type="Gene3D" id="3.30.420.10">
    <property type="entry name" value="Ribonuclease H-like superfamily/Ribonuclease H"/>
    <property type="match status" value="1"/>
</dbReference>